<comment type="caution">
    <text evidence="2">The sequence shown here is derived from an EMBL/GenBank/DDBJ whole genome shotgun (WGS) entry which is preliminary data.</text>
</comment>
<sequence length="1299" mass="147036">MSKPVITGLGPKALKTAGIVLVSIIGLLMFALVALYFLAEPLVERYIKKQVIRQTEGLYQIDFNELELLLRSRSITLHGIHFYPDTAVVRQLKEKEQASRSLFDIQTPSIKIEHIHLADLICNNQLSINTVVVAHPEITQLLNKSVKKNEKYSKAGSLEVVRIRQLDIQGGSYSLLALGQRSWPQHKIAHLSLQAQDFRLNLRAGQDIPEMLQSDAVDLKIQNYTYHSPDSVYAIRVGRFFFSSRQQALKALEVEVQPDIRVNAGLPKDRGHHFVYQLKIPLLNIRGLDVAMAWKTKQMHLERLLLERTSIRILEDLTVPDSASFPTLAELYTDLSPFLKEIGVKELRLTNSSFSYRQKNSGIHTIHSIDKANIYLQALQLDSATLFTPKEKAFAAAITLATENYTYSPLTNPYALKIGNMNLSTRDKTLQVANLHLKGDWEKNDRLKNLGKAKHTFYDIKFLALHLNELDLLQALRTSELKAGSITAAQPEIDIRTDLLVSKQEVWPGLQELYQQVSGLITRLEVGKISITDASLTQHSKTRNIQLLHQLDHTSLTGTGLVIDSAFIYHPNRELPVQDLVVTAKSYRYRMPDNSYSFALTGLRYAARQKEFLANSVKVNSNSKENERQMPYSKDSRTRFDLSANTLRVTGLDLVKALNTGHLHAEQVLLRQPDAAILLDRKVAASKSGQQELRQGLFDLLNIISVKNIRLEDGSFAFSEKQEPVMRTHLLEHATVTVSGLNLTAASMANLANMLPMEEMTLLAEDYTYWSTDSLYTIRLDSVYYSSRLQEVIAHTFTVSADRGVNERLKAESPELASRNLIDISAERSRITGFNLIHAYATGQYHMHKLLLTGPKVNILQDHNVTPVVVKVTDRHDTTASSDAANQQLPDMETTFRVERLEVADGTFDFHILEDTIRISQTLEHVALGIDQLELVSLEANDLLEIFEVEDINMLVKGYTFYTRDSLYALEVKEMRASMQNRSLSVDSLRLRPLYSKEQYASLFRYASDRIDLTVPGIEVQDISLRRLFNNQEIVAHKMLIRNPDVEIYRDNRLGIDPELRPPTLQSALRGAGFYIKLDTILVEKNNLKHPIIAMDGIKPAVFLLDNIRMQAFNVTNDTAIIRQNNMLTVNASALFMGVSTLQAHFRFQLDHPDDRYTYEGTLEPMGFTAVNPLLENMVFIRINRGQVQNVSFKIEATGKEATGHVHFPYTNLKVQLLNKHDPNNSGLLLKAGSKLVNMLIIKSNNPSKWGIFREGKVNEGRDQKRSVTYHVSQSMRDGVTSSLMTKLVQRIVSRFVDL</sequence>
<organism evidence="2 3">
    <name type="scientific">Pontibacter fetidus</name>
    <dbReference type="NCBI Taxonomy" id="2700082"/>
    <lineage>
        <taxon>Bacteria</taxon>
        <taxon>Pseudomonadati</taxon>
        <taxon>Bacteroidota</taxon>
        <taxon>Cytophagia</taxon>
        <taxon>Cytophagales</taxon>
        <taxon>Hymenobacteraceae</taxon>
        <taxon>Pontibacter</taxon>
    </lineage>
</organism>
<protein>
    <submittedName>
        <fullName evidence="2">Uncharacterized protein</fullName>
    </submittedName>
</protein>
<evidence type="ECO:0000313" key="2">
    <source>
        <dbReference type="EMBL" id="NDK55726.1"/>
    </source>
</evidence>
<feature type="transmembrane region" description="Helical" evidence="1">
    <location>
        <begin position="20"/>
        <end position="39"/>
    </location>
</feature>
<keyword evidence="1" id="KW-1133">Transmembrane helix</keyword>
<evidence type="ECO:0000313" key="3">
    <source>
        <dbReference type="Proteomes" id="UP000478546"/>
    </source>
</evidence>
<dbReference type="Proteomes" id="UP000478546">
    <property type="component" value="Unassembled WGS sequence"/>
</dbReference>
<evidence type="ECO:0000256" key="1">
    <source>
        <dbReference type="SAM" id="Phobius"/>
    </source>
</evidence>
<dbReference type="EMBL" id="JAAEAA010000007">
    <property type="protein sequence ID" value="NDK55726.1"/>
    <property type="molecule type" value="Genomic_DNA"/>
</dbReference>
<accession>A0A6B2H500</accession>
<keyword evidence="1" id="KW-0812">Transmembrane</keyword>
<proteinExistence type="predicted"/>
<keyword evidence="3" id="KW-1185">Reference proteome</keyword>
<gene>
    <name evidence="2" type="ORF">GWO68_07355</name>
</gene>
<reference evidence="2 3" key="1">
    <citation type="submission" date="2020-01" db="EMBL/GenBank/DDBJ databases">
        <authorList>
            <person name="Kim M.K."/>
        </authorList>
    </citation>
    <scope>NUCLEOTIDE SEQUENCE [LARGE SCALE GENOMIC DNA]</scope>
    <source>
        <strain evidence="2 3">BT213</strain>
    </source>
</reference>
<name>A0A6B2H500_9BACT</name>
<dbReference type="RefSeq" id="WP_162345786.1">
    <property type="nucleotide sequence ID" value="NZ_JAAEAA010000007.1"/>
</dbReference>
<keyword evidence="1" id="KW-0472">Membrane</keyword>